<gene>
    <name evidence="1" type="ORF">RRG08_046596</name>
</gene>
<evidence type="ECO:0000313" key="2">
    <source>
        <dbReference type="Proteomes" id="UP001283361"/>
    </source>
</evidence>
<dbReference type="AlphaFoldDB" id="A0AAE1E203"/>
<dbReference type="EMBL" id="JAWDGP010001472">
    <property type="protein sequence ID" value="KAK3791444.1"/>
    <property type="molecule type" value="Genomic_DNA"/>
</dbReference>
<accession>A0AAE1E203</accession>
<evidence type="ECO:0000313" key="1">
    <source>
        <dbReference type="EMBL" id="KAK3791444.1"/>
    </source>
</evidence>
<proteinExistence type="predicted"/>
<reference evidence="1" key="1">
    <citation type="journal article" date="2023" name="G3 (Bethesda)">
        <title>A reference genome for the long-term kleptoplast-retaining sea slug Elysia crispata morphotype clarki.</title>
        <authorList>
            <person name="Eastman K.E."/>
            <person name="Pendleton A.L."/>
            <person name="Shaikh M.A."/>
            <person name="Suttiyut T."/>
            <person name="Ogas R."/>
            <person name="Tomko P."/>
            <person name="Gavelis G."/>
            <person name="Widhalm J.R."/>
            <person name="Wisecaver J.H."/>
        </authorList>
    </citation>
    <scope>NUCLEOTIDE SEQUENCE</scope>
    <source>
        <strain evidence="1">ECLA1</strain>
    </source>
</reference>
<dbReference type="Proteomes" id="UP001283361">
    <property type="component" value="Unassembled WGS sequence"/>
</dbReference>
<keyword evidence="2" id="KW-1185">Reference proteome</keyword>
<name>A0AAE1E203_9GAST</name>
<protein>
    <submittedName>
        <fullName evidence="1">Uncharacterized protein</fullName>
    </submittedName>
</protein>
<organism evidence="1 2">
    <name type="scientific">Elysia crispata</name>
    <name type="common">lettuce slug</name>
    <dbReference type="NCBI Taxonomy" id="231223"/>
    <lineage>
        <taxon>Eukaryota</taxon>
        <taxon>Metazoa</taxon>
        <taxon>Spiralia</taxon>
        <taxon>Lophotrochozoa</taxon>
        <taxon>Mollusca</taxon>
        <taxon>Gastropoda</taxon>
        <taxon>Heterobranchia</taxon>
        <taxon>Euthyneura</taxon>
        <taxon>Panpulmonata</taxon>
        <taxon>Sacoglossa</taxon>
        <taxon>Placobranchoidea</taxon>
        <taxon>Plakobranchidae</taxon>
        <taxon>Elysia</taxon>
    </lineage>
</organism>
<comment type="caution">
    <text evidence="1">The sequence shown here is derived from an EMBL/GenBank/DDBJ whole genome shotgun (WGS) entry which is preliminary data.</text>
</comment>
<sequence length="145" mass="16671">MMRATWNLYKRIDGRYQSMGNAGHDYTIHVCDTELTSRQSNQIPPNADPDCCHLLHKAQRKLIRSLRLQTHQLYHRLTRLLLGCEHTSYTTLQRYQHRATRLRIARPAPILSAGTESGYMARRKPWSGVFPSLTDSHASSNLTLA</sequence>